<dbReference type="SUPFAM" id="SSF50475">
    <property type="entry name" value="FMN-binding split barrel"/>
    <property type="match status" value="1"/>
</dbReference>
<evidence type="ECO:0000313" key="2">
    <source>
        <dbReference type="EMBL" id="XAG68793.1"/>
    </source>
</evidence>
<evidence type="ECO:0000256" key="1">
    <source>
        <dbReference type="SAM" id="MobiDB-lite"/>
    </source>
</evidence>
<dbReference type="Gene3D" id="2.30.110.10">
    <property type="entry name" value="Electron Transport, Fmn-binding Protein, Chain A"/>
    <property type="match status" value="1"/>
</dbReference>
<reference evidence="2" key="1">
    <citation type="submission" date="2022-03" db="EMBL/GenBank/DDBJ databases">
        <title>Sea Food Isolates.</title>
        <authorList>
            <person name="Li c."/>
        </authorList>
    </citation>
    <scope>NUCLEOTIDE SEQUENCE</scope>
    <source>
        <strain evidence="2">19CA06SA08-2</strain>
    </source>
</reference>
<dbReference type="EMBL" id="CP095353">
    <property type="protein sequence ID" value="XAG68793.1"/>
    <property type="molecule type" value="Genomic_DNA"/>
</dbReference>
<name>A0AAU6U4D3_UNCXX</name>
<protein>
    <submittedName>
        <fullName evidence="2">FMN-binding negative transcriptional regulator</fullName>
    </submittedName>
</protein>
<sequence length="213" mass="23835">MYLPSHFETPDLASLHQLILVHPLGALITHGERGLDANHLPFELDAGSGEQGVLRAHVARNNPLWQEASNGDEVLVIFKAADAYISPNWYPSKQVHHQQVPTWNYSVVHAQGRIRIHDDARFVRRLLANLTRRHEAAEPAPWKMADAPREYIEARVQAVVGIEIEITELVGKFKLSQNKEAADRQGAANTLQDRGLVEMAESMLSPPQSLPQQ</sequence>
<feature type="region of interest" description="Disordered" evidence="1">
    <location>
        <begin position="178"/>
        <end position="213"/>
    </location>
</feature>
<accession>A0AAU6U4D3</accession>
<dbReference type="InterPro" id="IPR007396">
    <property type="entry name" value="TR_PAI2-type"/>
</dbReference>
<organism evidence="2">
    <name type="scientific">bacterium 19CA06SA08-2</name>
    <dbReference type="NCBI Taxonomy" id="2920658"/>
    <lineage>
        <taxon>Bacteria</taxon>
    </lineage>
</organism>
<dbReference type="AlphaFoldDB" id="A0AAU6U4D3"/>
<dbReference type="PIRSF" id="PIRSF010372">
    <property type="entry name" value="PaiB"/>
    <property type="match status" value="1"/>
</dbReference>
<dbReference type="PANTHER" id="PTHR35802">
    <property type="entry name" value="PROTEASE SYNTHASE AND SPORULATION PROTEIN PAI 2"/>
    <property type="match status" value="1"/>
</dbReference>
<dbReference type="Pfam" id="PF04299">
    <property type="entry name" value="FMN_bind_2"/>
    <property type="match status" value="1"/>
</dbReference>
<dbReference type="InterPro" id="IPR012349">
    <property type="entry name" value="Split_barrel_FMN-bd"/>
</dbReference>
<dbReference type="PANTHER" id="PTHR35802:SF1">
    <property type="entry name" value="PROTEASE SYNTHASE AND SPORULATION PROTEIN PAI 2"/>
    <property type="match status" value="1"/>
</dbReference>
<proteinExistence type="predicted"/>
<gene>
    <name evidence="2" type="ORF">MRM75_19670</name>
</gene>